<feature type="compositionally biased region" description="Polar residues" evidence="1">
    <location>
        <begin position="579"/>
        <end position="596"/>
    </location>
</feature>
<dbReference type="EMBL" id="MWPZ01000016">
    <property type="protein sequence ID" value="TIC89460.1"/>
    <property type="molecule type" value="Genomic_DNA"/>
</dbReference>
<dbReference type="OrthoDB" id="4850545at2759"/>
<evidence type="ECO:0000313" key="2">
    <source>
        <dbReference type="EMBL" id="TIC89460.1"/>
    </source>
</evidence>
<proteinExistence type="predicted"/>
<organism evidence="2 3">
    <name type="scientific">Colletotrichum higginsianum</name>
    <dbReference type="NCBI Taxonomy" id="80884"/>
    <lineage>
        <taxon>Eukaryota</taxon>
        <taxon>Fungi</taxon>
        <taxon>Dikarya</taxon>
        <taxon>Ascomycota</taxon>
        <taxon>Pezizomycotina</taxon>
        <taxon>Sordariomycetes</taxon>
        <taxon>Hypocreomycetidae</taxon>
        <taxon>Glomerellales</taxon>
        <taxon>Glomerellaceae</taxon>
        <taxon>Colletotrichum</taxon>
        <taxon>Colletotrichum destructivum species complex</taxon>
    </lineage>
</organism>
<feature type="region of interest" description="Disordered" evidence="1">
    <location>
        <begin position="145"/>
        <end position="289"/>
    </location>
</feature>
<feature type="compositionally biased region" description="Low complexity" evidence="1">
    <location>
        <begin position="198"/>
        <end position="211"/>
    </location>
</feature>
<gene>
    <name evidence="2" type="ORF">CH35J_012851</name>
</gene>
<feature type="compositionally biased region" description="Basic and acidic residues" evidence="1">
    <location>
        <begin position="229"/>
        <end position="271"/>
    </location>
</feature>
<feature type="region of interest" description="Disordered" evidence="1">
    <location>
        <begin position="459"/>
        <end position="490"/>
    </location>
</feature>
<evidence type="ECO:0000313" key="3">
    <source>
        <dbReference type="Proteomes" id="UP000305883"/>
    </source>
</evidence>
<sequence>MSTIHSTYRLAVAENGSIQTPPPPPPPGLQKYVTPELWDNPSTTPDKASPPQASTFTARTMTEWRFEGTFAAALWEAFAREVKGWGEETFDMAGSTLLAKLRNRLLQYRSIEEIDACYAKDPLFRSHCNQAFFVDGYTKTPAPGVEVRQRSQEQQQTSPHFPPPPPESVIDRAESSDIHNSPGSRSRPAPAVASFFARQPPTRTTYPTQKTVGDPSHHAVIGGSSFHELSGKPEVDGSHPWPRDRRGPPREEHHGLARDGFRDTPSEDYRDHNRRPPPPPPDRPTPKQLNDLRKLYTSAEMKYGGEKHDVMEIKLTILRENCNSARPPISTVNVFVAGGPPDVFVLADAVRSHFETEESVKAYLAEWQQITLHQIEAYEPGKTKAEILELIISRLHVIQRALPSPCQTDDFLRLRLLHACRGVPEARLCLFNPSSTLGGVCSQLRSSIATAESAAKLGHGQHFTDRTYRGNGKDNRSGGKGQCQRRGDRATPTDRRCYVCNQQGCYSTKHTPDERRVAHDKYKATEHTTGRTGDAAYRAFLTRYGGNDPSSADDGSEEDLTQYNTFKGSQSKKERKPRPTTTSLFPRPLPSSSARPTLTEGPSIIGRLAEPSFPRYLTKADPGIRQHVQKWQPSGPTGDSIDDPTDPTPSIAPSSALSSKFLLDRYSSEVFQGILLATGAAGHSTAGYPQVVALRRSQPAEIDPEGKVIVRFGGGQPIESSGKVTVDTPLGPIDLQVVPVNHPFSPLPSRYESAEDSIRQPQ</sequence>
<evidence type="ECO:0000256" key="1">
    <source>
        <dbReference type="SAM" id="MobiDB-lite"/>
    </source>
</evidence>
<reference evidence="2 3" key="1">
    <citation type="journal article" date="2019" name="Genome Biol. Evol.">
        <title>Genomic Plasticity Mediated by Transposable Elements in the Plant Pathogenic Fungus Colletotrichum higginsianum.</title>
        <authorList>
            <person name="Tsushima A."/>
            <person name="Gan P."/>
            <person name="Kumakura N."/>
            <person name="Narusaka M."/>
            <person name="Takano Y."/>
            <person name="Narusaka Y."/>
            <person name="Shirasu K."/>
        </authorList>
    </citation>
    <scope>NUCLEOTIDE SEQUENCE [LARGE SCALE GENOMIC DNA]</scope>
    <source>
        <strain evidence="2 3">MAFF305635-RFP</strain>
    </source>
</reference>
<protein>
    <submittedName>
        <fullName evidence="2">Uncharacterized protein</fullName>
    </submittedName>
</protein>
<feature type="compositionally biased region" description="Polar residues" evidence="1">
    <location>
        <begin position="40"/>
        <end position="53"/>
    </location>
</feature>
<comment type="caution">
    <text evidence="2">The sequence shown here is derived from an EMBL/GenBank/DDBJ whole genome shotgun (WGS) entry which is preliminary data.</text>
</comment>
<feature type="compositionally biased region" description="Basic and acidic residues" evidence="1">
    <location>
        <begin position="510"/>
        <end position="529"/>
    </location>
</feature>
<name>A0A4T0VBU0_9PEZI</name>
<dbReference type="Proteomes" id="UP000305883">
    <property type="component" value="Unassembled WGS sequence"/>
</dbReference>
<feature type="region of interest" description="Disordered" evidence="1">
    <location>
        <begin position="14"/>
        <end position="53"/>
    </location>
</feature>
<accession>A0A4T0VBU0</accession>
<dbReference type="AlphaFoldDB" id="A0A4T0VBU0"/>
<feature type="region of interest" description="Disordered" evidence="1">
    <location>
        <begin position="620"/>
        <end position="653"/>
    </location>
</feature>
<feature type="region of interest" description="Disordered" evidence="1">
    <location>
        <begin position="546"/>
        <end position="605"/>
    </location>
</feature>
<feature type="region of interest" description="Disordered" evidence="1">
    <location>
        <begin position="509"/>
        <end position="530"/>
    </location>
</feature>
<feature type="compositionally biased region" description="Basic and acidic residues" evidence="1">
    <location>
        <begin position="462"/>
        <end position="477"/>
    </location>
</feature>